<organism evidence="2 3">
    <name type="scientific">Polyangium mundeleinium</name>
    <dbReference type="NCBI Taxonomy" id="2995306"/>
    <lineage>
        <taxon>Bacteria</taxon>
        <taxon>Pseudomonadati</taxon>
        <taxon>Myxococcota</taxon>
        <taxon>Polyangia</taxon>
        <taxon>Polyangiales</taxon>
        <taxon>Polyangiaceae</taxon>
        <taxon>Polyangium</taxon>
    </lineage>
</organism>
<dbReference type="RefSeq" id="WP_271916584.1">
    <property type="nucleotide sequence ID" value="NZ_JAQNDO010000001.1"/>
</dbReference>
<dbReference type="Proteomes" id="UP001221411">
    <property type="component" value="Unassembled WGS sequence"/>
</dbReference>
<dbReference type="EMBL" id="JAQNDO010000001">
    <property type="protein sequence ID" value="MDC0741362.1"/>
    <property type="molecule type" value="Genomic_DNA"/>
</dbReference>
<reference evidence="2 3" key="1">
    <citation type="submission" date="2022-11" db="EMBL/GenBank/DDBJ databases">
        <title>Minimal conservation of predation-associated metabolite biosynthetic gene clusters underscores biosynthetic potential of Myxococcota including descriptions for ten novel species: Archangium lansinium sp. nov., Myxococcus landrumus sp. nov., Nannocystis bai.</title>
        <authorList>
            <person name="Ahearne A."/>
            <person name="Stevens C."/>
            <person name="Dowd S."/>
        </authorList>
    </citation>
    <scope>NUCLEOTIDE SEQUENCE [LARGE SCALE GENOMIC DNA]</scope>
    <source>
        <strain evidence="2 3">RJM3</strain>
    </source>
</reference>
<keyword evidence="3" id="KW-1185">Reference proteome</keyword>
<evidence type="ECO:0008006" key="4">
    <source>
        <dbReference type="Google" id="ProtNLM"/>
    </source>
</evidence>
<keyword evidence="1" id="KW-0732">Signal</keyword>
<accession>A0ABT5EHS8</accession>
<feature type="chain" id="PRO_5045447567" description="Lipoprotein" evidence="1">
    <location>
        <begin position="22"/>
        <end position="370"/>
    </location>
</feature>
<sequence length="370" mass="36678">MHARTRVLLACLLFTSLATFGCSESNSGGSGGAGGSGGTGGAGGSGGGPDCADFSGTFVVGEVLSCSAGIGVMLKGACVAQNSCALTVSTNMGVLTGTVEGPTATLSGVLHHVTTTKFPYECTAKLEKNGSLMLDCSYMTDESAGSCSIALPEQALPAGATSACCDLMGQTCGAGKECTMVDPAGQKTSYFSVCEAAGGAVAEGATCTRTAFGEDNCAPGLLCTDDAKPASSFACRSFCTKSTDCSANELCLAYPYASPLGGLCIPTCAPFGNGCEAGATCRDRTVLDKDGIVDFSSTTGGFACGHAGAVAVGDVCAKDADCGVNARCGVAWSTGDRRCLAYCDAAHPCTGDATCSTYGIPGHPEFGVCQ</sequence>
<evidence type="ECO:0000313" key="2">
    <source>
        <dbReference type="EMBL" id="MDC0741362.1"/>
    </source>
</evidence>
<feature type="signal peptide" evidence="1">
    <location>
        <begin position="1"/>
        <end position="21"/>
    </location>
</feature>
<gene>
    <name evidence="2" type="ORF">POL67_08400</name>
</gene>
<evidence type="ECO:0000256" key="1">
    <source>
        <dbReference type="SAM" id="SignalP"/>
    </source>
</evidence>
<dbReference type="PROSITE" id="PS51257">
    <property type="entry name" value="PROKAR_LIPOPROTEIN"/>
    <property type="match status" value="1"/>
</dbReference>
<protein>
    <recommendedName>
        <fullName evidence="4">Lipoprotein</fullName>
    </recommendedName>
</protein>
<comment type="caution">
    <text evidence="2">The sequence shown here is derived from an EMBL/GenBank/DDBJ whole genome shotgun (WGS) entry which is preliminary data.</text>
</comment>
<proteinExistence type="predicted"/>
<evidence type="ECO:0000313" key="3">
    <source>
        <dbReference type="Proteomes" id="UP001221411"/>
    </source>
</evidence>
<name>A0ABT5EHS8_9BACT</name>